<keyword evidence="1" id="KW-1133">Transmembrane helix</keyword>
<keyword evidence="1" id="KW-0472">Membrane</keyword>
<gene>
    <name evidence="2" type="ORF">EH165_12900</name>
</gene>
<feature type="transmembrane region" description="Helical" evidence="1">
    <location>
        <begin position="12"/>
        <end position="28"/>
    </location>
</feature>
<feature type="transmembrane region" description="Helical" evidence="1">
    <location>
        <begin position="106"/>
        <end position="128"/>
    </location>
</feature>
<dbReference type="Pfam" id="PF00756">
    <property type="entry name" value="Esterase"/>
    <property type="match status" value="1"/>
</dbReference>
<evidence type="ECO:0000313" key="3">
    <source>
        <dbReference type="Proteomes" id="UP000268084"/>
    </source>
</evidence>
<keyword evidence="1" id="KW-0812">Transmembrane</keyword>
<reference evidence="2 3" key="2">
    <citation type="submission" date="2018-12" db="EMBL/GenBank/DDBJ databases">
        <title>Nakamurella antarcticus sp. nov., isolated from Antarctica South Shetland Islands soil.</title>
        <authorList>
            <person name="Peng F."/>
        </authorList>
    </citation>
    <scope>NUCLEOTIDE SEQUENCE [LARGE SCALE GENOMIC DNA]</scope>
    <source>
        <strain evidence="2 3">S14-144</strain>
    </source>
</reference>
<accession>A0A3G8ZQ24</accession>
<dbReference type="AlphaFoldDB" id="A0A3G8ZQ24"/>
<dbReference type="KEGG" id="nak:EH165_12900"/>
<feature type="transmembrane region" description="Helical" evidence="1">
    <location>
        <begin position="66"/>
        <end position="85"/>
    </location>
</feature>
<dbReference type="Gene3D" id="3.40.50.1820">
    <property type="entry name" value="alpha/beta hydrolase"/>
    <property type="match status" value="1"/>
</dbReference>
<feature type="transmembrane region" description="Helical" evidence="1">
    <location>
        <begin position="40"/>
        <end position="60"/>
    </location>
</feature>
<dbReference type="EMBL" id="CP034170">
    <property type="protein sequence ID" value="AZI58905.1"/>
    <property type="molecule type" value="Genomic_DNA"/>
</dbReference>
<dbReference type="InterPro" id="IPR000801">
    <property type="entry name" value="Esterase-like"/>
</dbReference>
<proteinExistence type="predicted"/>
<dbReference type="OrthoDB" id="3723842at2"/>
<dbReference type="PANTHER" id="PTHR48098">
    <property type="entry name" value="ENTEROCHELIN ESTERASE-RELATED"/>
    <property type="match status" value="1"/>
</dbReference>
<evidence type="ECO:0000256" key="1">
    <source>
        <dbReference type="SAM" id="Phobius"/>
    </source>
</evidence>
<dbReference type="SUPFAM" id="SSF53474">
    <property type="entry name" value="alpha/beta-Hydrolases"/>
    <property type="match status" value="1"/>
</dbReference>
<dbReference type="InterPro" id="IPR050583">
    <property type="entry name" value="Mycobacterial_A85_antigen"/>
</dbReference>
<sequence>MNIALLSTTFRVVSFVIAIIAIAALLASREEKWWSRRVPLAFGITAAVIGMLLLIVEVWWQPFQDPVPIGVTAWVAAGCLAITVATLRLRGKNLRARAPKDSASRVWPHTIATTLTAVIVVICAAAQVNQTFGAYPTLQALFGGPMKSQVAFNTVSGHAQQTQSAPDSGSFVDAWAPPRNQPKAGVVTTTNIPGTVSGFATRNAWIYLPPAYLATPRALLPVLILLNGNPGEPRQWLDGGNAANTMNAYAAEHGGLAPVVVIPDRLGSALANPMCVDSESRGKNFTYLTVDVVQWIKTNLQVNEDPKQWAVGGLSSGGTCAAQLALNAPDLFPTFLDLSGQDTPTIGSHSQTVRELFGGSEAAFTAADPLSILASRKFPQSAGFFAAGSADSVYGPQTHAVYIAAKAAGMDATYAEVPGGHDFFVWTEALQVAMPWLGPRFGLTA</sequence>
<evidence type="ECO:0000313" key="2">
    <source>
        <dbReference type="EMBL" id="AZI58905.1"/>
    </source>
</evidence>
<dbReference type="InterPro" id="IPR029058">
    <property type="entry name" value="AB_hydrolase_fold"/>
</dbReference>
<dbReference type="GO" id="GO:0016747">
    <property type="term" value="F:acyltransferase activity, transferring groups other than amino-acyl groups"/>
    <property type="evidence" value="ECO:0007669"/>
    <property type="project" value="TreeGrafter"/>
</dbReference>
<name>A0A3G8ZQ24_9ACTN</name>
<dbReference type="RefSeq" id="WP_124799809.1">
    <property type="nucleotide sequence ID" value="NZ_CP034170.1"/>
</dbReference>
<protein>
    <submittedName>
        <fullName evidence="2">Esterase</fullName>
    </submittedName>
</protein>
<keyword evidence="3" id="KW-1185">Reference proteome</keyword>
<dbReference type="Proteomes" id="UP000268084">
    <property type="component" value="Chromosome"/>
</dbReference>
<organism evidence="2 3">
    <name type="scientific">Nakamurella antarctica</name>
    <dbReference type="NCBI Taxonomy" id="1902245"/>
    <lineage>
        <taxon>Bacteria</taxon>
        <taxon>Bacillati</taxon>
        <taxon>Actinomycetota</taxon>
        <taxon>Actinomycetes</taxon>
        <taxon>Nakamurellales</taxon>
        <taxon>Nakamurellaceae</taxon>
        <taxon>Nakamurella</taxon>
    </lineage>
</organism>
<dbReference type="PANTHER" id="PTHR48098:SF1">
    <property type="entry name" value="DIACYLGLYCEROL ACYLTRANSFERASE_MYCOLYLTRANSFERASE AG85A"/>
    <property type="match status" value="1"/>
</dbReference>
<reference evidence="2 3" key="1">
    <citation type="submission" date="2018-11" db="EMBL/GenBank/DDBJ databases">
        <authorList>
            <person name="Da X."/>
        </authorList>
    </citation>
    <scope>NUCLEOTIDE SEQUENCE [LARGE SCALE GENOMIC DNA]</scope>
    <source>
        <strain evidence="2 3">S14-144</strain>
    </source>
</reference>